<sequence length="304" mass="34649">MSETDIEIFKADYDLICESLPEFCQVNSFDDYKWGRLAVRSRSFSLLVDGIDEAAMMPFADMVNHDFNNLASWRFEDNIRHGQIFCRRPITKGAPITITYGPKSNRVLLRTYGFAVQDNPFNTANLYIQLPDGEGPSGLLTRRVAKTGNPDTEFYRILHTVSLDTNDDDFKAAIALCRIAVATPDQLDQITDYAASPISLKNEGDALRYMEYEIDAALYKIGETDDDTVLKSSTLSDNERNVLITKHGERDVLMKLSMVIESLLPLVDPSISMAEFTKRRYHSRYANHIAYIRKIVELRRTHLE</sequence>
<evidence type="ECO:0000259" key="4">
    <source>
        <dbReference type="PROSITE" id="PS50280"/>
    </source>
</evidence>
<dbReference type="GO" id="GO:0032259">
    <property type="term" value="P:methylation"/>
    <property type="evidence" value="ECO:0007669"/>
    <property type="project" value="UniProtKB-KW"/>
</dbReference>
<dbReference type="GO" id="GO:0016279">
    <property type="term" value="F:protein-lysine N-methyltransferase activity"/>
    <property type="evidence" value="ECO:0007669"/>
    <property type="project" value="TreeGrafter"/>
</dbReference>
<keyword evidence="1" id="KW-0489">Methyltransferase</keyword>
<dbReference type="AlphaFoldDB" id="A0A0H5QRY7"/>
<evidence type="ECO:0000256" key="3">
    <source>
        <dbReference type="ARBA" id="ARBA00022691"/>
    </source>
</evidence>
<proteinExistence type="predicted"/>
<dbReference type="PROSITE" id="PS50280">
    <property type="entry name" value="SET"/>
    <property type="match status" value="1"/>
</dbReference>
<dbReference type="InterPro" id="IPR001214">
    <property type="entry name" value="SET_dom"/>
</dbReference>
<dbReference type="PANTHER" id="PTHR13271">
    <property type="entry name" value="UNCHARACTERIZED PUTATIVE METHYLTRANSFERASE"/>
    <property type="match status" value="1"/>
</dbReference>
<reference evidence="5" key="1">
    <citation type="submission" date="2015-04" db="EMBL/GenBank/DDBJ databases">
        <title>The genome sequence of the plant pathogenic Rhizarian Plasmodiophora brassicae reveals insights in its biotrophic life cycle and the origin of chitin synthesis.</title>
        <authorList>
            <person name="Schwelm A."/>
            <person name="Fogelqvist J."/>
            <person name="Knaust A."/>
            <person name="Julke S."/>
            <person name="Lilja T."/>
            <person name="Dhandapani V."/>
            <person name="Bonilla-Rosso G."/>
            <person name="Karlsson M."/>
            <person name="Shevchenko A."/>
            <person name="Choi S.R."/>
            <person name="Kim H.G."/>
            <person name="Park J.Y."/>
            <person name="Lim Y.P."/>
            <person name="Ludwig-Muller J."/>
            <person name="Dixelius C."/>
        </authorList>
    </citation>
    <scope>NUCLEOTIDE SEQUENCE</scope>
    <source>
        <tissue evidence="5">Potato root galls</tissue>
    </source>
</reference>
<dbReference type="Gene3D" id="3.90.1410.10">
    <property type="entry name" value="set domain protein methyltransferase, domain 1"/>
    <property type="match status" value="1"/>
</dbReference>
<dbReference type="Gene3D" id="3.90.1420.10">
    <property type="entry name" value="Rubisco LSMT, substrate-binding domain"/>
    <property type="match status" value="1"/>
</dbReference>
<protein>
    <recommendedName>
        <fullName evidence="4">SET domain-containing protein</fullName>
    </recommendedName>
</protein>
<evidence type="ECO:0000256" key="1">
    <source>
        <dbReference type="ARBA" id="ARBA00022603"/>
    </source>
</evidence>
<dbReference type="InterPro" id="IPR046341">
    <property type="entry name" value="SET_dom_sf"/>
</dbReference>
<feature type="domain" description="SET" evidence="4">
    <location>
        <begin position="1"/>
        <end position="101"/>
    </location>
</feature>
<dbReference type="InterPro" id="IPR036464">
    <property type="entry name" value="Rubisco_LSMT_subst-bd_sf"/>
</dbReference>
<dbReference type="PANTHER" id="PTHR13271:SF137">
    <property type="entry name" value="SET DOMAIN-CONTAINING PROTEIN"/>
    <property type="match status" value="1"/>
</dbReference>
<keyword evidence="3" id="KW-0949">S-adenosyl-L-methionine</keyword>
<organism evidence="5">
    <name type="scientific">Spongospora subterranea</name>
    <dbReference type="NCBI Taxonomy" id="70186"/>
    <lineage>
        <taxon>Eukaryota</taxon>
        <taxon>Sar</taxon>
        <taxon>Rhizaria</taxon>
        <taxon>Endomyxa</taxon>
        <taxon>Phytomyxea</taxon>
        <taxon>Plasmodiophorida</taxon>
        <taxon>Plasmodiophoridae</taxon>
        <taxon>Spongospora</taxon>
    </lineage>
</organism>
<dbReference type="Pfam" id="PF00856">
    <property type="entry name" value="SET"/>
    <property type="match status" value="1"/>
</dbReference>
<keyword evidence="2" id="KW-0808">Transferase</keyword>
<evidence type="ECO:0000256" key="2">
    <source>
        <dbReference type="ARBA" id="ARBA00022679"/>
    </source>
</evidence>
<evidence type="ECO:0000313" key="5">
    <source>
        <dbReference type="EMBL" id="CRZ04417.1"/>
    </source>
</evidence>
<name>A0A0H5QRY7_9EUKA</name>
<accession>A0A0H5QRY7</accession>
<dbReference type="CDD" id="cd10527">
    <property type="entry name" value="SET_LSMT"/>
    <property type="match status" value="1"/>
</dbReference>
<dbReference type="SUPFAM" id="SSF82199">
    <property type="entry name" value="SET domain"/>
    <property type="match status" value="1"/>
</dbReference>
<dbReference type="EMBL" id="HACM01003975">
    <property type="protein sequence ID" value="CRZ04417.1"/>
    <property type="molecule type" value="Transcribed_RNA"/>
</dbReference>
<dbReference type="InterPro" id="IPR050600">
    <property type="entry name" value="SETD3_SETD6_MTase"/>
</dbReference>